<protein>
    <submittedName>
        <fullName evidence="1">Uncharacterized protein</fullName>
    </submittedName>
</protein>
<dbReference type="AlphaFoldDB" id="A0A941GNF3"/>
<organism evidence="1 2">
    <name type="scientific">Gomphosphaeria aponina SAG 52.96 = DSM 107014</name>
    <dbReference type="NCBI Taxonomy" id="1521640"/>
    <lineage>
        <taxon>Bacteria</taxon>
        <taxon>Bacillati</taxon>
        <taxon>Cyanobacteriota</taxon>
        <taxon>Cyanophyceae</taxon>
        <taxon>Oscillatoriophycideae</taxon>
        <taxon>Chroococcales</taxon>
        <taxon>Gomphosphaeriaceae</taxon>
        <taxon>Gomphosphaeria</taxon>
    </lineage>
</organism>
<evidence type="ECO:0000313" key="1">
    <source>
        <dbReference type="EMBL" id="MBR8827364.1"/>
    </source>
</evidence>
<proteinExistence type="predicted"/>
<dbReference type="EMBL" id="JADQBC010000028">
    <property type="protein sequence ID" value="MBR8827364.1"/>
    <property type="molecule type" value="Genomic_DNA"/>
</dbReference>
<gene>
    <name evidence="1" type="ORF">DSM107014_05570</name>
</gene>
<sequence>MKPKFKNTLAWEQAQLLMQPAYIRLMDNLRKELEQSVWEGSYQEVETPLPGHQMLLTYQERSVTVDIWTLCFQVCFLDYHPNQTTNVEIDTSLIDETGDVDWQRLETKTQNVVRQVFANLL</sequence>
<reference evidence="1" key="1">
    <citation type="submission" date="2021-02" db="EMBL/GenBank/DDBJ databases">
        <title>Metagenome analyses of Stigonema ocellatum DSM 106950, Chlorogloea purpurea SAG 13.99 and Gomphosphaeria aponina DSM 107014.</title>
        <authorList>
            <person name="Marter P."/>
            <person name="Huang S."/>
        </authorList>
    </citation>
    <scope>NUCLEOTIDE SEQUENCE</scope>
    <source>
        <strain evidence="1">JP213</strain>
    </source>
</reference>
<dbReference type="Proteomes" id="UP000767446">
    <property type="component" value="Unassembled WGS sequence"/>
</dbReference>
<evidence type="ECO:0000313" key="2">
    <source>
        <dbReference type="Proteomes" id="UP000767446"/>
    </source>
</evidence>
<comment type="caution">
    <text evidence="1">The sequence shown here is derived from an EMBL/GenBank/DDBJ whole genome shotgun (WGS) entry which is preliminary data.</text>
</comment>
<name>A0A941GNF3_9CHRO</name>
<accession>A0A941GNF3</accession>